<dbReference type="PRINTS" id="PR00189">
    <property type="entry name" value="TRNSTHYRETIN"/>
</dbReference>
<dbReference type="NCBIfam" id="TIGR02962">
    <property type="entry name" value="hdxy_isourate"/>
    <property type="match status" value="1"/>
</dbReference>
<dbReference type="InterPro" id="IPR023418">
    <property type="entry name" value="Thyroxine_BS"/>
</dbReference>
<dbReference type="InterPro" id="IPR023416">
    <property type="entry name" value="Transthyretin/HIU_hydrolase_d"/>
</dbReference>
<dbReference type="GO" id="GO:0033971">
    <property type="term" value="F:hydroxyisourate hydrolase activity"/>
    <property type="evidence" value="ECO:0007669"/>
    <property type="project" value="UniProtKB-EC"/>
</dbReference>
<dbReference type="CDD" id="cd05822">
    <property type="entry name" value="TLP_HIUase"/>
    <property type="match status" value="1"/>
</dbReference>
<dbReference type="Pfam" id="PF00576">
    <property type="entry name" value="Transthyretin"/>
    <property type="match status" value="1"/>
</dbReference>
<dbReference type="OrthoDB" id="9792386at2"/>
<comment type="catalytic activity">
    <reaction evidence="1 8">
        <text>5-hydroxyisourate + H2O = 5-hydroxy-2-oxo-4-ureido-2,5-dihydro-1H-imidazole-5-carboxylate + H(+)</text>
        <dbReference type="Rhea" id="RHEA:23736"/>
        <dbReference type="ChEBI" id="CHEBI:15377"/>
        <dbReference type="ChEBI" id="CHEBI:15378"/>
        <dbReference type="ChEBI" id="CHEBI:18072"/>
        <dbReference type="ChEBI" id="CHEBI:58639"/>
        <dbReference type="EC" id="3.5.2.17"/>
    </reaction>
</comment>
<comment type="function">
    <text evidence="2">Catalyzes the hydrolysis of 5-hydroxyisourate (HIU) to 2-oxo-4-hydroxy-4-carboxy-5-ureidoimidazoline (OHCU).</text>
</comment>
<dbReference type="InterPro" id="IPR000895">
    <property type="entry name" value="Transthyretin/HIU_hydrolase"/>
</dbReference>
<dbReference type="InterPro" id="IPR036817">
    <property type="entry name" value="Transthyretin/HIU_hydrolase_sf"/>
</dbReference>
<dbReference type="PANTHER" id="PTHR10395:SF7">
    <property type="entry name" value="5-HYDROXYISOURATE HYDROLASE"/>
    <property type="match status" value="1"/>
</dbReference>
<evidence type="ECO:0000256" key="2">
    <source>
        <dbReference type="ARBA" id="ARBA00002704"/>
    </source>
</evidence>
<feature type="binding site" evidence="7">
    <location>
        <position position="46"/>
    </location>
    <ligand>
        <name>substrate</name>
    </ligand>
</feature>
<feature type="domain" description="Transthyretin/hydroxyisourate hydrolase" evidence="9">
    <location>
        <begin position="1"/>
        <end position="113"/>
    </location>
</feature>
<dbReference type="KEGG" id="talb:FTW19_00710"/>
<dbReference type="SUPFAM" id="SSF49472">
    <property type="entry name" value="Transthyretin (synonym: prealbumin)"/>
    <property type="match status" value="1"/>
</dbReference>
<comment type="subunit">
    <text evidence="4 8">Homotetramer.</text>
</comment>
<accession>A0A5B9E6F1</accession>
<evidence type="ECO:0000256" key="7">
    <source>
        <dbReference type="PIRSR" id="PIRSR600895-51"/>
    </source>
</evidence>
<evidence type="ECO:0000256" key="3">
    <source>
        <dbReference type="ARBA" id="ARBA00009850"/>
    </source>
</evidence>
<dbReference type="GO" id="GO:0006144">
    <property type="term" value="P:purine nucleobase metabolic process"/>
    <property type="evidence" value="ECO:0007669"/>
    <property type="project" value="UniProtKB-KW"/>
</dbReference>
<keyword evidence="6 8" id="KW-0378">Hydrolase</keyword>
<evidence type="ECO:0000313" key="11">
    <source>
        <dbReference type="Proteomes" id="UP000321820"/>
    </source>
</evidence>
<feature type="binding site" evidence="7">
    <location>
        <position position="111"/>
    </location>
    <ligand>
        <name>substrate</name>
    </ligand>
</feature>
<proteinExistence type="inferred from homology"/>
<evidence type="ECO:0000256" key="6">
    <source>
        <dbReference type="ARBA" id="ARBA00022801"/>
    </source>
</evidence>
<dbReference type="PANTHER" id="PTHR10395">
    <property type="entry name" value="URICASE AND TRANSTHYRETIN-RELATED"/>
    <property type="match status" value="1"/>
</dbReference>
<organism evidence="10 11">
    <name type="scientific">Terriglobus albidus</name>
    <dbReference type="NCBI Taxonomy" id="1592106"/>
    <lineage>
        <taxon>Bacteria</taxon>
        <taxon>Pseudomonadati</taxon>
        <taxon>Acidobacteriota</taxon>
        <taxon>Terriglobia</taxon>
        <taxon>Terriglobales</taxon>
        <taxon>Acidobacteriaceae</taxon>
        <taxon>Terriglobus</taxon>
    </lineage>
</organism>
<keyword evidence="11" id="KW-1185">Reference proteome</keyword>
<comment type="similarity">
    <text evidence="3 8">Belongs to the transthyretin family. 5-hydroxyisourate hydrolase subfamily.</text>
</comment>
<dbReference type="AlphaFoldDB" id="A0A5B9E6F1"/>
<dbReference type="EMBL" id="CP042806">
    <property type="protein sequence ID" value="QEE26655.1"/>
    <property type="molecule type" value="Genomic_DNA"/>
</dbReference>
<evidence type="ECO:0000256" key="4">
    <source>
        <dbReference type="ARBA" id="ARBA00011881"/>
    </source>
</evidence>
<dbReference type="EC" id="3.5.2.17" evidence="8"/>
<dbReference type="PROSITE" id="PS00768">
    <property type="entry name" value="TRANSTHYRETIN_1"/>
    <property type="match status" value="1"/>
</dbReference>
<name>A0A5B9E6F1_9BACT</name>
<evidence type="ECO:0000256" key="8">
    <source>
        <dbReference type="RuleBase" id="RU361270"/>
    </source>
</evidence>
<feature type="binding site" evidence="7">
    <location>
        <position position="8"/>
    </location>
    <ligand>
        <name>substrate</name>
    </ligand>
</feature>
<dbReference type="SMART" id="SM00095">
    <property type="entry name" value="TR_THY"/>
    <property type="match status" value="1"/>
</dbReference>
<dbReference type="Gene3D" id="2.60.40.180">
    <property type="entry name" value="Transthyretin/hydroxyisourate hydrolase domain"/>
    <property type="match status" value="1"/>
</dbReference>
<evidence type="ECO:0000259" key="9">
    <source>
        <dbReference type="SMART" id="SM00095"/>
    </source>
</evidence>
<evidence type="ECO:0000256" key="5">
    <source>
        <dbReference type="ARBA" id="ARBA00022631"/>
    </source>
</evidence>
<reference evidence="10 11" key="1">
    <citation type="submission" date="2019-08" db="EMBL/GenBank/DDBJ databases">
        <title>Complete genome sequence of Terriglobus albidus strain ORNL.</title>
        <authorList>
            <person name="Podar M."/>
        </authorList>
    </citation>
    <scope>NUCLEOTIDE SEQUENCE [LARGE SCALE GENOMIC DNA]</scope>
    <source>
        <strain evidence="10 11">ORNL</strain>
    </source>
</reference>
<keyword evidence="5 8" id="KW-0659">Purine metabolism</keyword>
<dbReference type="InterPro" id="IPR014306">
    <property type="entry name" value="Hydroxyisourate_hydrolase"/>
</dbReference>
<evidence type="ECO:0000256" key="1">
    <source>
        <dbReference type="ARBA" id="ARBA00001043"/>
    </source>
</evidence>
<protein>
    <recommendedName>
        <fullName evidence="8">5-hydroxyisourate hydrolase</fullName>
        <shortName evidence="8">HIU hydrolase</shortName>
        <shortName evidence="8">HIUHase</shortName>
        <ecNumber evidence="8">3.5.2.17</ecNumber>
    </recommendedName>
</protein>
<evidence type="ECO:0000313" key="10">
    <source>
        <dbReference type="EMBL" id="QEE26655.1"/>
    </source>
</evidence>
<sequence length="114" mass="12661">MTMSISTHILDTAAGRPATHVAVSLRRFENNTWKAVSDACTDNDGRVRALLPPETQLTAGLYRVTFATGEYFAARGQQTLYPMIEITFEARPGEQHYHIPLLLTANGFTTYRGT</sequence>
<gene>
    <name evidence="10" type="primary">uraH</name>
    <name evidence="10" type="ORF">FTW19_00710</name>
</gene>
<dbReference type="Proteomes" id="UP000321820">
    <property type="component" value="Chromosome"/>
</dbReference>